<dbReference type="CDD" id="cd11537">
    <property type="entry name" value="NTP-PPase_RS21-C6_like"/>
    <property type="match status" value="1"/>
</dbReference>
<organism evidence="1 2">
    <name type="scientific">Candidatus Methylomirabilis tolerans</name>
    <dbReference type="NCBI Taxonomy" id="3123416"/>
    <lineage>
        <taxon>Bacteria</taxon>
        <taxon>Candidatus Methylomirabilota</taxon>
        <taxon>Candidatus Methylomirabilia</taxon>
        <taxon>Candidatus Methylomirabilales</taxon>
        <taxon>Candidatus Methylomirabilaceae</taxon>
        <taxon>Candidatus Methylomirabilis</taxon>
    </lineage>
</organism>
<proteinExistence type="predicted"/>
<evidence type="ECO:0000313" key="2">
    <source>
        <dbReference type="Proteomes" id="UP001197609"/>
    </source>
</evidence>
<comment type="caution">
    <text evidence="1">The sequence shown here is derived from an EMBL/GenBank/DDBJ whole genome shotgun (WGS) entry which is preliminary data.</text>
</comment>
<dbReference type="InterPro" id="IPR052555">
    <property type="entry name" value="dCTP_Pyrophosphatase"/>
</dbReference>
<dbReference type="AlphaFoldDB" id="A0AAJ1AJ93"/>
<dbReference type="GO" id="GO:0047429">
    <property type="term" value="F:nucleoside triphosphate diphosphatase activity"/>
    <property type="evidence" value="ECO:0007669"/>
    <property type="project" value="InterPro"/>
</dbReference>
<sequence>MSNFDTTIAKIRTFRDARDWMQFHNPKNLAISINLESAELLEHFQWKSMEESEAHARAAREEIAEEIADVAIYLFELADNLGIDLFSSVDAKLAKNESKYPVAKAKGSAAKSSQL</sequence>
<accession>A0AAJ1AJ93</accession>
<dbReference type="PANTHER" id="PTHR46523:SF1">
    <property type="entry name" value="DCTP PYROPHOSPHATASE 1"/>
    <property type="match status" value="1"/>
</dbReference>
<dbReference type="SUPFAM" id="SSF101386">
    <property type="entry name" value="all-alpha NTP pyrophosphatases"/>
    <property type="match status" value="1"/>
</dbReference>
<name>A0AAJ1AJ93_9BACT</name>
<gene>
    <name evidence="1" type="ORF">K8G79_05050</name>
</gene>
<dbReference type="Proteomes" id="UP001197609">
    <property type="component" value="Unassembled WGS sequence"/>
</dbReference>
<dbReference type="InterPro" id="IPR025984">
    <property type="entry name" value="DCTPP"/>
</dbReference>
<evidence type="ECO:0000313" key="1">
    <source>
        <dbReference type="EMBL" id="MBZ0159486.1"/>
    </source>
</evidence>
<dbReference type="GO" id="GO:0009143">
    <property type="term" value="P:nucleoside triphosphate catabolic process"/>
    <property type="evidence" value="ECO:0007669"/>
    <property type="project" value="InterPro"/>
</dbReference>
<dbReference type="EMBL" id="JAIOIU010000058">
    <property type="protein sequence ID" value="MBZ0159486.1"/>
    <property type="molecule type" value="Genomic_DNA"/>
</dbReference>
<dbReference type="PANTHER" id="PTHR46523">
    <property type="entry name" value="DCTP PYROPHOSPHATASE 1"/>
    <property type="match status" value="1"/>
</dbReference>
<reference evidence="1 2" key="1">
    <citation type="journal article" date="2021" name="bioRxiv">
        <title>Unraveling nitrogen, sulfur and carbon metabolic pathways and microbial community transcriptional responses to substrate deprivation and toxicity stresses in a bioreactor mimicking anoxic brackish coastal sediment conditions.</title>
        <authorList>
            <person name="Martins P.D."/>
            <person name="Echeveste M.J."/>
            <person name="Arshad A."/>
            <person name="Kurth J."/>
            <person name="Ouboter H."/>
            <person name="Jetten M.S.M."/>
            <person name="Welte C.U."/>
        </authorList>
    </citation>
    <scope>NUCLEOTIDE SEQUENCE [LARGE SCALE GENOMIC DNA]</scope>
    <source>
        <strain evidence="1">MAG_38</strain>
    </source>
</reference>
<protein>
    <submittedName>
        <fullName evidence="1">Nucleotide pyrophosphohydrolase</fullName>
    </submittedName>
</protein>
<dbReference type="PIRSF" id="PIRSF029826">
    <property type="entry name" value="UCP029826_pph"/>
    <property type="match status" value="1"/>
</dbReference>
<dbReference type="Gene3D" id="1.10.287.1080">
    <property type="entry name" value="MazG-like"/>
    <property type="match status" value="1"/>
</dbReference>
<dbReference type="Pfam" id="PF12643">
    <property type="entry name" value="MazG-like"/>
    <property type="match status" value="1"/>
</dbReference>